<evidence type="ECO:0000256" key="3">
    <source>
        <dbReference type="ARBA" id="ARBA00023163"/>
    </source>
</evidence>
<feature type="domain" description="Cyclic nucleotide-binding" evidence="4">
    <location>
        <begin position="26"/>
        <end position="147"/>
    </location>
</feature>
<evidence type="ECO:0000259" key="5">
    <source>
        <dbReference type="PROSITE" id="PS51063"/>
    </source>
</evidence>
<dbReference type="PRINTS" id="PR00034">
    <property type="entry name" value="HTHCRP"/>
</dbReference>
<gene>
    <name evidence="6" type="ORF">CR155_09130</name>
</gene>
<protein>
    <submittedName>
        <fullName evidence="6">Crp/Fnr family transcriptional regulator</fullName>
    </submittedName>
</protein>
<dbReference type="PROSITE" id="PS50042">
    <property type="entry name" value="CNMP_BINDING_3"/>
    <property type="match status" value="1"/>
</dbReference>
<dbReference type="SMART" id="SM00419">
    <property type="entry name" value="HTH_CRP"/>
    <property type="match status" value="1"/>
</dbReference>
<dbReference type="InterPro" id="IPR000595">
    <property type="entry name" value="cNMP-bd_dom"/>
</dbReference>
<dbReference type="RefSeq" id="WP_102069710.1">
    <property type="nucleotide sequence ID" value="NZ_PDNV01000005.1"/>
</dbReference>
<name>A0A2N4UGV4_9BURK</name>
<dbReference type="GO" id="GO:0003677">
    <property type="term" value="F:DNA binding"/>
    <property type="evidence" value="ECO:0007669"/>
    <property type="project" value="UniProtKB-KW"/>
</dbReference>
<dbReference type="InterPro" id="IPR050397">
    <property type="entry name" value="Env_Response_Regulators"/>
</dbReference>
<keyword evidence="7" id="KW-1185">Reference proteome</keyword>
<dbReference type="InterPro" id="IPR018490">
    <property type="entry name" value="cNMP-bd_dom_sf"/>
</dbReference>
<dbReference type="SUPFAM" id="SSF46785">
    <property type="entry name" value="Winged helix' DNA-binding domain"/>
    <property type="match status" value="1"/>
</dbReference>
<dbReference type="InterPro" id="IPR014710">
    <property type="entry name" value="RmlC-like_jellyroll"/>
</dbReference>
<dbReference type="SUPFAM" id="SSF51206">
    <property type="entry name" value="cAMP-binding domain-like"/>
    <property type="match status" value="1"/>
</dbReference>
<feature type="domain" description="HTH crp-type" evidence="5">
    <location>
        <begin position="161"/>
        <end position="230"/>
    </location>
</feature>
<dbReference type="GO" id="GO:0005829">
    <property type="term" value="C:cytosol"/>
    <property type="evidence" value="ECO:0007669"/>
    <property type="project" value="TreeGrafter"/>
</dbReference>
<dbReference type="PROSITE" id="PS00042">
    <property type="entry name" value="HTH_CRP_1"/>
    <property type="match status" value="1"/>
</dbReference>
<evidence type="ECO:0000313" key="7">
    <source>
        <dbReference type="Proteomes" id="UP000234328"/>
    </source>
</evidence>
<evidence type="ECO:0000313" key="6">
    <source>
        <dbReference type="EMBL" id="PLC54263.1"/>
    </source>
</evidence>
<dbReference type="GO" id="GO:0003700">
    <property type="term" value="F:DNA-binding transcription factor activity"/>
    <property type="evidence" value="ECO:0007669"/>
    <property type="project" value="InterPro"/>
</dbReference>
<dbReference type="InterPro" id="IPR012318">
    <property type="entry name" value="HTH_CRP"/>
</dbReference>
<evidence type="ECO:0000259" key="4">
    <source>
        <dbReference type="PROSITE" id="PS50042"/>
    </source>
</evidence>
<dbReference type="SMART" id="SM00100">
    <property type="entry name" value="cNMP"/>
    <property type="match status" value="1"/>
</dbReference>
<dbReference type="PANTHER" id="PTHR24567">
    <property type="entry name" value="CRP FAMILY TRANSCRIPTIONAL REGULATORY PROTEIN"/>
    <property type="match status" value="1"/>
</dbReference>
<evidence type="ECO:0000256" key="2">
    <source>
        <dbReference type="ARBA" id="ARBA00023125"/>
    </source>
</evidence>
<dbReference type="InterPro" id="IPR018335">
    <property type="entry name" value="Tscrpt_reg_HTH_Crp-type_CS"/>
</dbReference>
<dbReference type="OrthoDB" id="8565101at2"/>
<dbReference type="InterPro" id="IPR036390">
    <property type="entry name" value="WH_DNA-bd_sf"/>
</dbReference>
<dbReference type="AlphaFoldDB" id="A0A2N4UGV4"/>
<keyword evidence="1" id="KW-0805">Transcription regulation</keyword>
<dbReference type="Pfam" id="PF13545">
    <property type="entry name" value="HTH_Crp_2"/>
    <property type="match status" value="1"/>
</dbReference>
<dbReference type="CDD" id="cd00092">
    <property type="entry name" value="HTH_CRP"/>
    <property type="match status" value="1"/>
</dbReference>
<keyword evidence="2" id="KW-0238">DNA-binding</keyword>
<dbReference type="CDD" id="cd00038">
    <property type="entry name" value="CAP_ED"/>
    <property type="match status" value="1"/>
</dbReference>
<keyword evidence="3" id="KW-0804">Transcription</keyword>
<reference evidence="6 7" key="1">
    <citation type="submission" date="2017-10" db="EMBL/GenBank/DDBJ databases">
        <title>Two draft genome sequences of Pusillimonas sp. strains isolated from a nitrate- and radionuclide-contaminated groundwater in Russia.</title>
        <authorList>
            <person name="Grouzdev D.S."/>
            <person name="Tourova T.P."/>
            <person name="Goeva M.A."/>
            <person name="Babich T.L."/>
            <person name="Sokolova D.S."/>
            <person name="Abdullin R."/>
            <person name="Poltaraus A.B."/>
            <person name="Toshchakov S.V."/>
            <person name="Nazina T.N."/>
        </authorList>
    </citation>
    <scope>NUCLEOTIDE SEQUENCE [LARGE SCALE GENOMIC DNA]</scope>
    <source>
        <strain evidence="6 7">JR1/69-2-13</strain>
    </source>
</reference>
<dbReference type="Proteomes" id="UP000234328">
    <property type="component" value="Unassembled WGS sequence"/>
</dbReference>
<dbReference type="Pfam" id="PF00027">
    <property type="entry name" value="cNMP_binding"/>
    <property type="match status" value="1"/>
</dbReference>
<dbReference type="PROSITE" id="PS51063">
    <property type="entry name" value="HTH_CRP_2"/>
    <property type="match status" value="1"/>
</dbReference>
<dbReference type="Gene3D" id="2.60.120.10">
    <property type="entry name" value="Jelly Rolls"/>
    <property type="match status" value="1"/>
</dbReference>
<dbReference type="PANTHER" id="PTHR24567:SF28">
    <property type="entry name" value="LISTERIOLYSIN REGULATORY PROTEIN"/>
    <property type="match status" value="1"/>
</dbReference>
<dbReference type="EMBL" id="PDNV01000005">
    <property type="protein sequence ID" value="PLC54263.1"/>
    <property type="molecule type" value="Genomic_DNA"/>
</dbReference>
<comment type="caution">
    <text evidence="6">The sequence shown here is derived from an EMBL/GenBank/DDBJ whole genome shotgun (WGS) entry which is preliminary data.</text>
</comment>
<organism evidence="6 7">
    <name type="scientific">Pollutimonas nitritireducens</name>
    <dbReference type="NCBI Taxonomy" id="2045209"/>
    <lineage>
        <taxon>Bacteria</taxon>
        <taxon>Pseudomonadati</taxon>
        <taxon>Pseudomonadota</taxon>
        <taxon>Betaproteobacteria</taxon>
        <taxon>Burkholderiales</taxon>
        <taxon>Alcaligenaceae</taxon>
        <taxon>Pollutimonas</taxon>
    </lineage>
</organism>
<sequence>MKQHGCAASDISDSNIEALCVSMVPIFNHLPSQHLASISKLAKSRTFERGEFIHRSGEHSNQLCIVHRGRVKVYRLSESGKEQLVRILTPGDFTGELAMFSSDSFHETYAQALEKADICSIQRTDLQTLLLEHPSISLHILNELAKRLGKSEQQSTSIATDSVETRIGLFLAEQVEQQGSSKLTIPMSRKDLASFLGTTPETISRRLAQFEESGWIKQSGQRGVLILDLDALLLL</sequence>
<proteinExistence type="predicted"/>
<accession>A0A2N4UGV4</accession>
<evidence type="ECO:0000256" key="1">
    <source>
        <dbReference type="ARBA" id="ARBA00023015"/>
    </source>
</evidence>